<dbReference type="InterPro" id="IPR002104">
    <property type="entry name" value="Integrase_catalytic"/>
</dbReference>
<dbReference type="InterPro" id="IPR050090">
    <property type="entry name" value="Tyrosine_recombinase_XerCD"/>
</dbReference>
<sequence length="336" mass="38803">MPDALVELNQELAGSLDTEIITPDSFVQHYAEFLPRFIANGNPSQDTMYQYCHKINQFIKWCISRKRHPLNMHEYQLRIYREFLLQQNYKNESIQIMLAAVRAFYHTAFKMGLIKSNPMADIFAPPVANQEALLSFYSTEQLAEILKVFDNESDPFIKYRNKLIVYLMGVEGLRNVEVYRACLEDINWEAQAIMIRGKGTRGRRDPIYPCERTFALLKQYLTAIPADDKHPVKKDGALTPLILSSSNQNYLGRVSRNGIRFVMNQALTACNLKHPGYSCHILRHSCGTNLYAQTKDLRMVQETLRQKDPKVTARYAHVNRRLSHRITASLVPEDTL</sequence>
<evidence type="ECO:0000259" key="5">
    <source>
        <dbReference type="PROSITE" id="PS51898"/>
    </source>
</evidence>
<dbReference type="InterPro" id="IPR004107">
    <property type="entry name" value="Integrase_SAM-like_N"/>
</dbReference>
<gene>
    <name evidence="7" type="ORF">SAMN05216366_10344</name>
</gene>
<dbReference type="RefSeq" id="WP_074571254.1">
    <property type="nucleotide sequence ID" value="NZ_FNJQ01000003.1"/>
</dbReference>
<reference evidence="7 8" key="1">
    <citation type="submission" date="2016-10" db="EMBL/GenBank/DDBJ databases">
        <authorList>
            <person name="de Groot N.N."/>
        </authorList>
    </citation>
    <scope>NUCLEOTIDE SEQUENCE [LARGE SCALE GENOMIC DNA]</scope>
    <source>
        <strain evidence="7 8">S137</strain>
    </source>
</reference>
<evidence type="ECO:0000256" key="3">
    <source>
        <dbReference type="ARBA" id="ARBA00023172"/>
    </source>
</evidence>
<dbReference type="InterPro" id="IPR044068">
    <property type="entry name" value="CB"/>
</dbReference>
<dbReference type="PANTHER" id="PTHR30349">
    <property type="entry name" value="PHAGE INTEGRASE-RELATED"/>
    <property type="match status" value="1"/>
</dbReference>
<dbReference type="GO" id="GO:0003677">
    <property type="term" value="F:DNA binding"/>
    <property type="evidence" value="ECO:0007669"/>
    <property type="project" value="UniProtKB-UniRule"/>
</dbReference>
<dbReference type="SUPFAM" id="SSF56349">
    <property type="entry name" value="DNA breaking-rejoining enzymes"/>
    <property type="match status" value="1"/>
</dbReference>
<dbReference type="Pfam" id="PF13495">
    <property type="entry name" value="Phage_int_SAM_4"/>
    <property type="match status" value="1"/>
</dbReference>
<evidence type="ECO:0000313" key="7">
    <source>
        <dbReference type="EMBL" id="SDO90706.1"/>
    </source>
</evidence>
<feature type="domain" description="Tyr recombinase" evidence="5">
    <location>
        <begin position="132"/>
        <end position="328"/>
    </location>
</feature>
<organism evidence="7 8">
    <name type="scientific">Selenomonas ruminantium</name>
    <dbReference type="NCBI Taxonomy" id="971"/>
    <lineage>
        <taxon>Bacteria</taxon>
        <taxon>Bacillati</taxon>
        <taxon>Bacillota</taxon>
        <taxon>Negativicutes</taxon>
        <taxon>Selenomonadales</taxon>
        <taxon>Selenomonadaceae</taxon>
        <taxon>Selenomonas</taxon>
    </lineage>
</organism>
<dbReference type="GO" id="GO:0006310">
    <property type="term" value="P:DNA recombination"/>
    <property type="evidence" value="ECO:0007669"/>
    <property type="project" value="UniProtKB-KW"/>
</dbReference>
<protein>
    <submittedName>
        <fullName evidence="7">Integrase/recombinase XerD</fullName>
    </submittedName>
</protein>
<dbReference type="EMBL" id="FNJQ01000003">
    <property type="protein sequence ID" value="SDO90706.1"/>
    <property type="molecule type" value="Genomic_DNA"/>
</dbReference>
<dbReference type="OrthoDB" id="283809at2"/>
<keyword evidence="2 4" id="KW-0238">DNA-binding</keyword>
<dbReference type="Gene3D" id="1.10.150.130">
    <property type="match status" value="1"/>
</dbReference>
<keyword evidence="3" id="KW-0233">DNA recombination</keyword>
<dbReference type="Pfam" id="PF00589">
    <property type="entry name" value="Phage_integrase"/>
    <property type="match status" value="1"/>
</dbReference>
<name>A0A1H0NDU3_SELRU</name>
<dbReference type="GO" id="GO:0015074">
    <property type="term" value="P:DNA integration"/>
    <property type="evidence" value="ECO:0007669"/>
    <property type="project" value="UniProtKB-KW"/>
</dbReference>
<evidence type="ECO:0000256" key="4">
    <source>
        <dbReference type="PROSITE-ProRule" id="PRU01248"/>
    </source>
</evidence>
<dbReference type="PANTHER" id="PTHR30349:SF81">
    <property type="entry name" value="TYROSINE RECOMBINASE XERC"/>
    <property type="match status" value="1"/>
</dbReference>
<dbReference type="InterPro" id="IPR010998">
    <property type="entry name" value="Integrase_recombinase_N"/>
</dbReference>
<evidence type="ECO:0000313" key="8">
    <source>
        <dbReference type="Proteomes" id="UP000182412"/>
    </source>
</evidence>
<keyword evidence="1" id="KW-0229">DNA integration</keyword>
<feature type="domain" description="Core-binding (CB)" evidence="6">
    <location>
        <begin position="24"/>
        <end position="109"/>
    </location>
</feature>
<dbReference type="PROSITE" id="PS51900">
    <property type="entry name" value="CB"/>
    <property type="match status" value="1"/>
</dbReference>
<dbReference type="PROSITE" id="PS51898">
    <property type="entry name" value="TYR_RECOMBINASE"/>
    <property type="match status" value="1"/>
</dbReference>
<dbReference type="Gene3D" id="1.10.443.10">
    <property type="entry name" value="Intergrase catalytic core"/>
    <property type="match status" value="1"/>
</dbReference>
<accession>A0A1H0NDU3</accession>
<evidence type="ECO:0000256" key="1">
    <source>
        <dbReference type="ARBA" id="ARBA00022908"/>
    </source>
</evidence>
<dbReference type="InterPro" id="IPR013762">
    <property type="entry name" value="Integrase-like_cat_sf"/>
</dbReference>
<dbReference type="InterPro" id="IPR011010">
    <property type="entry name" value="DNA_brk_join_enz"/>
</dbReference>
<dbReference type="AlphaFoldDB" id="A0A1H0NDU3"/>
<evidence type="ECO:0000256" key="2">
    <source>
        <dbReference type="ARBA" id="ARBA00023125"/>
    </source>
</evidence>
<dbReference type="Proteomes" id="UP000182412">
    <property type="component" value="Unassembled WGS sequence"/>
</dbReference>
<evidence type="ECO:0000259" key="6">
    <source>
        <dbReference type="PROSITE" id="PS51900"/>
    </source>
</evidence>
<proteinExistence type="predicted"/>